<dbReference type="EMBL" id="CP001510">
    <property type="protein sequence ID" value="ACS41637.1"/>
    <property type="molecule type" value="Genomic_DNA"/>
</dbReference>
<protein>
    <submittedName>
        <fullName evidence="1">Uncharacterized protein</fullName>
    </submittedName>
</protein>
<name>C5B0Q0_METEA</name>
<proteinExistence type="predicted"/>
<gene>
    <name evidence="1" type="ordered locus">MexAM1_META1p3955</name>
</gene>
<accession>C5B0Q0</accession>
<evidence type="ECO:0000313" key="1">
    <source>
        <dbReference type="EMBL" id="ACS41637.1"/>
    </source>
</evidence>
<dbReference type="STRING" id="272630.MexAM1_META1p3955"/>
<reference evidence="1 2" key="1">
    <citation type="journal article" date="2009" name="PLoS ONE">
        <title>Methylobacterium genome sequences: a reference blueprint to investigate microbial metabolism of C1 compounds from natural and industrial sources.</title>
        <authorList>
            <person name="Vuilleumier S."/>
            <person name="Chistoserdova L."/>
            <person name="Lee M.-C."/>
            <person name="Bringel F."/>
            <person name="Lajus A."/>
            <person name="Zhou Y."/>
            <person name="Gourion B."/>
            <person name="Barbe V."/>
            <person name="Chang J."/>
            <person name="Cruveiller S."/>
            <person name="Dossat C."/>
            <person name="Gillett W."/>
            <person name="Gruffaz C."/>
            <person name="Haugen E."/>
            <person name="Hourcade E."/>
            <person name="Levy R."/>
            <person name="Mangenot S."/>
            <person name="Muller E."/>
            <person name="Nadalig T."/>
            <person name="Pagni M."/>
            <person name="Penny C."/>
            <person name="Peyraud R."/>
            <person name="Robinson D.G."/>
            <person name="Roche D."/>
            <person name="Rouy Z."/>
            <person name="Saenampechek C."/>
            <person name="Salvignol G."/>
            <person name="Vallenet D."/>
            <person name="Wu Z."/>
            <person name="Marx C.J."/>
            <person name="Vorholt J.A."/>
            <person name="Olson M.V."/>
            <person name="Kaul R."/>
            <person name="Weissenbach J."/>
            <person name="Medigue C."/>
            <person name="Lidstrom M.E."/>
        </authorList>
    </citation>
    <scope>NUCLEOTIDE SEQUENCE [LARGE SCALE GENOMIC DNA]</scope>
    <source>
        <strain evidence="2">ATCC 14718 / DSM 1338 / JCM 2805 / NCIMB 9133 / AM1</strain>
    </source>
</reference>
<keyword evidence="2" id="KW-1185">Reference proteome</keyword>
<evidence type="ECO:0000313" key="2">
    <source>
        <dbReference type="Proteomes" id="UP000009081"/>
    </source>
</evidence>
<dbReference type="HOGENOM" id="CLU_3235888_0_0_5"/>
<dbReference type="AlphaFoldDB" id="C5B0Q0"/>
<dbReference type="Proteomes" id="UP000009081">
    <property type="component" value="Chromosome"/>
</dbReference>
<organism evidence="1 2">
    <name type="scientific">Methylorubrum extorquens (strain ATCC 14718 / DSM 1338 / JCM 2805 / NCIMB 9133 / AM1)</name>
    <name type="common">Methylobacterium extorquens</name>
    <dbReference type="NCBI Taxonomy" id="272630"/>
    <lineage>
        <taxon>Bacteria</taxon>
        <taxon>Pseudomonadati</taxon>
        <taxon>Pseudomonadota</taxon>
        <taxon>Alphaproteobacteria</taxon>
        <taxon>Hyphomicrobiales</taxon>
        <taxon>Methylobacteriaceae</taxon>
        <taxon>Methylorubrum</taxon>
    </lineage>
</organism>
<sequence>MSLAILAALLGSATIVALSRHLALADSARDFTPPSFIAIGDEP</sequence>
<dbReference type="KEGG" id="mea:Mex_1p3955"/>